<feature type="compositionally biased region" description="Pro residues" evidence="5">
    <location>
        <begin position="419"/>
        <end position="429"/>
    </location>
</feature>
<dbReference type="SUPFAM" id="SSF52540">
    <property type="entry name" value="P-loop containing nucleoside triphosphate hydrolases"/>
    <property type="match status" value="2"/>
</dbReference>
<feature type="region of interest" description="Disordered" evidence="5">
    <location>
        <begin position="908"/>
        <end position="1037"/>
    </location>
</feature>
<dbReference type="InterPro" id="IPR027417">
    <property type="entry name" value="P-loop_NTPase"/>
</dbReference>
<dbReference type="Pfam" id="PF13872">
    <property type="entry name" value="AAA_34"/>
    <property type="match status" value="1"/>
</dbReference>
<evidence type="ECO:0000259" key="7">
    <source>
        <dbReference type="Pfam" id="PF13872"/>
    </source>
</evidence>
<evidence type="ECO:0000256" key="3">
    <source>
        <dbReference type="ARBA" id="ARBA00023054"/>
    </source>
</evidence>
<dbReference type="Proteomes" id="UP000594260">
    <property type="component" value="Unplaced"/>
</dbReference>
<proteinExistence type="inferred from homology"/>
<feature type="domain" description="Strawberry notch AAA" evidence="7">
    <location>
        <begin position="467"/>
        <end position="774"/>
    </location>
</feature>
<dbReference type="KEGG" id="vde:111245607"/>
<dbReference type="PANTHER" id="PTHR12706:SF30">
    <property type="entry name" value="PROTEIN STRAWBERRY NOTCH-RELATED"/>
    <property type="match status" value="1"/>
</dbReference>
<feature type="compositionally biased region" description="Polar residues" evidence="5">
    <location>
        <begin position="357"/>
        <end position="374"/>
    </location>
</feature>
<dbReference type="GO" id="GO:0006355">
    <property type="term" value="P:regulation of DNA-templated transcription"/>
    <property type="evidence" value="ECO:0007669"/>
    <property type="project" value="InterPro"/>
</dbReference>
<feature type="compositionally biased region" description="Polar residues" evidence="5">
    <location>
        <begin position="1027"/>
        <end position="1037"/>
    </location>
</feature>
<dbReference type="EnsemblMetazoa" id="XM_022794184">
    <property type="protein sequence ID" value="XP_022649919"/>
    <property type="gene ID" value="LOC111245607"/>
</dbReference>
<evidence type="ECO:0000256" key="1">
    <source>
        <dbReference type="ARBA" id="ARBA00004123"/>
    </source>
</evidence>
<feature type="domain" description="Strawberry notch helicase C" evidence="6">
    <location>
        <begin position="1067"/>
        <end position="1344"/>
    </location>
</feature>
<feature type="compositionally biased region" description="Basic and acidic residues" evidence="5">
    <location>
        <begin position="1005"/>
        <end position="1018"/>
    </location>
</feature>
<dbReference type="OMA" id="VSQMWMN"/>
<evidence type="ECO:0000256" key="5">
    <source>
        <dbReference type="SAM" id="MobiDB-lite"/>
    </source>
</evidence>
<dbReference type="InterPro" id="IPR039187">
    <property type="entry name" value="SNO_AAA"/>
</dbReference>
<dbReference type="InterPro" id="IPR026937">
    <property type="entry name" value="SBNO_Helicase_C_dom"/>
</dbReference>
<evidence type="ECO:0000313" key="9">
    <source>
        <dbReference type="EnsemblMetazoa" id="XP_022649919"/>
    </source>
</evidence>
<feature type="compositionally biased region" description="Basic and acidic residues" evidence="5">
    <location>
        <begin position="913"/>
        <end position="924"/>
    </location>
</feature>
<dbReference type="InterPro" id="IPR026741">
    <property type="entry name" value="SNO"/>
</dbReference>
<evidence type="ECO:0000256" key="2">
    <source>
        <dbReference type="ARBA" id="ARBA00006992"/>
    </source>
</evidence>
<dbReference type="Gene3D" id="3.40.50.300">
    <property type="entry name" value="P-loop containing nucleotide triphosphate hydrolases"/>
    <property type="match status" value="1"/>
</dbReference>
<evidence type="ECO:0000313" key="10">
    <source>
        <dbReference type="Proteomes" id="UP000594260"/>
    </source>
</evidence>
<dbReference type="OrthoDB" id="421838at2759"/>
<dbReference type="InParanoid" id="A0A7M7JCJ6"/>
<dbReference type="GeneID" id="111245607"/>
<feature type="compositionally biased region" description="Acidic residues" evidence="5">
    <location>
        <begin position="934"/>
        <end position="960"/>
    </location>
</feature>
<dbReference type="GO" id="GO:0009967">
    <property type="term" value="P:positive regulation of signal transduction"/>
    <property type="evidence" value="ECO:0007669"/>
    <property type="project" value="UniProtKB-ARBA"/>
</dbReference>
<dbReference type="GO" id="GO:0031490">
    <property type="term" value="F:chromatin DNA binding"/>
    <property type="evidence" value="ECO:0007669"/>
    <property type="project" value="TreeGrafter"/>
</dbReference>
<evidence type="ECO:0000259" key="6">
    <source>
        <dbReference type="Pfam" id="PF13871"/>
    </source>
</evidence>
<accession>A0A7M7JCJ6</accession>
<comment type="similarity">
    <text evidence="2">Belongs to the SBNO family.</text>
</comment>
<keyword evidence="3" id="KW-0175">Coiled coil</keyword>
<organism evidence="9 10">
    <name type="scientific">Varroa destructor</name>
    <name type="common">Honeybee mite</name>
    <dbReference type="NCBI Taxonomy" id="109461"/>
    <lineage>
        <taxon>Eukaryota</taxon>
        <taxon>Metazoa</taxon>
        <taxon>Ecdysozoa</taxon>
        <taxon>Arthropoda</taxon>
        <taxon>Chelicerata</taxon>
        <taxon>Arachnida</taxon>
        <taxon>Acari</taxon>
        <taxon>Parasitiformes</taxon>
        <taxon>Mesostigmata</taxon>
        <taxon>Gamasina</taxon>
        <taxon>Dermanyssoidea</taxon>
        <taxon>Varroidae</taxon>
        <taxon>Varroa</taxon>
    </lineage>
</organism>
<evidence type="ECO:0000256" key="4">
    <source>
        <dbReference type="ARBA" id="ARBA00023242"/>
    </source>
</evidence>
<comment type="subcellular location">
    <subcellularLocation>
        <location evidence="1">Nucleus</location>
    </subcellularLocation>
</comment>
<sequence>MDLLSAALDESGIGVEDLQAAGPSQVQQQQQIQHHQPIPTVAQRIQQQHQPVSMTTVTRVVRAPAKVLTAPASVSHLNNNVTVATYPRPQQQHHQQPVKILLNSQSGRQQVVRQLAPGTRIVRIAAPSSSLTPGSTPRPPTIIKMASSPTAISSTGSTPNTPRGALRFVRVPASQLTQVAGPGGSQQIRLVPTSSGGQQRVLIRSSTPPVSLTPVSALATNSEVVRVSSPKMVTRVMTPKGPAVVQTVRSVQQQAAHSARVVQATLPQQMTSVATTSSTTRVIHTHNPSGGTIIRRVVAVGGQPTPVRTQATTTPLATRTVTARPSPSMSMGQVVHKVATSSTTTSLGPLVRKVNVNGHTSTPVTTPRATSLVSRSVPHPRSLLVTSRGLAPGSAPPQMRLQVSGSAIGALRNGDSGIPGPPRQGPPNRPPHHMMDEGQLVPDEEDELGVAETYSDYVPAKLRIGLKHPDPVVETASLSSVPPPDVHYRLSVDEETIDTGALSALQLESITYACQQHEVILPNGQRAGYLIGDGPGIGKGRTVAGIIFENFLLGRRRALWLSVSNDLRFDAERDLRDIGATKIDVHPLNKFKYHKITSKRNGSCKKGVIFATYSSLIGESSSSSSKYRTRLKQLLHWCGGEDFDGVIVFDECHKAKNLYPAGSSKPTKTGQTVLELQNRLPKARVVYASATGASEPRNMAYMTRLGIWGEGTQFSEFNDFLNAVEKRGVGTMELVAMDMKLRGMYIARQLSFAGVTFRIEEVALGDRFISTYNKAVRLWIEARRMFAEAAQLMDADARVKKTMWGQFWGAHQRFFKYLCIAAKVPYVVKVARDAIRDGKCVVIGLQSTGESRTLEQLEEQGGELTDFVSTARGVFQSLVEKHFPAPNRKKTLALLGLGGSFLDESEFMPRSSRLSDKDESDAANKKQSSSGGSSDEEDSSSDVSSDDEASVSASDDDLSGDDFNPFGADNSDGEDDDPWASRGSSRKRKKAVNSEERKPKKAKKEKKEKGKEPKEEKEKRRRDRSPSPFSEMTQSIIFSKDAGDKAAAMKQQLLAMLDSIGDVLPINTLDQLIDELGGPSEVAEMTGRKGRVVSDDNGGVSYESRTESDVPLEILNVTEKQRFMSGEKNIAIISEAASSGISLQADRRAENRKRRLHITLELPWSADRAVQQFGRTHRSNQVSAPEYLFLISDLAGERRFASIVAKRIESMGALTHGDRRAGESRDLSMFNIDNNFGRIALEHTMKAIMGHEKPMVKPPEDYDGDFFEDCKEGLLGVGLVVKDDGPSSIAVLDKDYNNISKFLNRLLGLKVDLQNALFKYFMDTMDAVVSSAKREGKFDLGILDLGANADNVKLERTEEFVRSSPTGPTMTELHTVSVERGMSWEEAIDKYRELYENDEGFYLSNQIRNGHKTVILAVYAGKSNKNSKNKAREKLFRTYRPNTGLQVKQDTLANIKAKYKFVSPDDAQDSWENQYSSSEHTCSHIYWTGACRKANLGIPCDAGLRSRTYHVLAGSVFTVWSKVESALSANNMVSFKLQVVRLKTESGLRIVGTMVPPTCVQSLRTVLTEDAQKTSVKQLKKVPKTEKADDDDD</sequence>
<keyword evidence="10" id="KW-1185">Reference proteome</keyword>
<dbReference type="InterPro" id="IPR057332">
    <property type="entry name" value="SBNO_a/b_dom"/>
</dbReference>
<feature type="domain" description="SBNO alpha/beta" evidence="8">
    <location>
        <begin position="1382"/>
        <end position="1505"/>
    </location>
</feature>
<feature type="region of interest" description="Disordered" evidence="5">
    <location>
        <begin position="355"/>
        <end position="377"/>
    </location>
</feature>
<name>A0A7M7JCJ6_VARDE</name>
<feature type="region of interest" description="Disordered" evidence="5">
    <location>
        <begin position="410"/>
        <end position="437"/>
    </location>
</feature>
<dbReference type="PANTHER" id="PTHR12706">
    <property type="entry name" value="STRAWBERRY NOTCH-RELATED"/>
    <property type="match status" value="1"/>
</dbReference>
<dbReference type="Pfam" id="PF13871">
    <property type="entry name" value="Helicase_C_4"/>
    <property type="match status" value="1"/>
</dbReference>
<dbReference type="FunCoup" id="A0A7M7JCJ6">
    <property type="interactions" value="1694"/>
</dbReference>
<dbReference type="RefSeq" id="XP_022649919.1">
    <property type="nucleotide sequence ID" value="XM_022794184.1"/>
</dbReference>
<keyword evidence="4" id="KW-0539">Nucleus</keyword>
<dbReference type="Pfam" id="PF25373">
    <property type="entry name" value="SBNO"/>
    <property type="match status" value="1"/>
</dbReference>
<dbReference type="FunFam" id="3.40.50.300:FF:000282">
    <property type="entry name" value="Strawberry notch homolog 1 (Drosophila)"/>
    <property type="match status" value="1"/>
</dbReference>
<reference evidence="9" key="1">
    <citation type="submission" date="2021-01" db="UniProtKB">
        <authorList>
            <consortium name="EnsemblMetazoa"/>
        </authorList>
    </citation>
    <scope>IDENTIFICATION</scope>
</reference>
<dbReference type="GO" id="GO:0005634">
    <property type="term" value="C:nucleus"/>
    <property type="evidence" value="ECO:0007669"/>
    <property type="project" value="UniProtKB-SubCell"/>
</dbReference>
<evidence type="ECO:0000259" key="8">
    <source>
        <dbReference type="Pfam" id="PF25373"/>
    </source>
</evidence>
<protein>
    <submittedName>
        <fullName evidence="9">Uncharacterized protein</fullName>
    </submittedName>
</protein>
<dbReference type="GO" id="GO:0042393">
    <property type="term" value="F:histone binding"/>
    <property type="evidence" value="ECO:0007669"/>
    <property type="project" value="TreeGrafter"/>
</dbReference>